<dbReference type="Gene3D" id="1.10.10.10">
    <property type="entry name" value="Winged helix-like DNA-binding domain superfamily/Winged helix DNA-binding domain"/>
    <property type="match status" value="1"/>
</dbReference>
<dbReference type="PANTHER" id="PTHR43537">
    <property type="entry name" value="TRANSCRIPTIONAL REGULATOR, GNTR FAMILY"/>
    <property type="match status" value="1"/>
</dbReference>
<evidence type="ECO:0000256" key="3">
    <source>
        <dbReference type="ARBA" id="ARBA00023163"/>
    </source>
</evidence>
<evidence type="ECO:0000256" key="1">
    <source>
        <dbReference type="ARBA" id="ARBA00023015"/>
    </source>
</evidence>
<dbReference type="Pfam" id="PF07729">
    <property type="entry name" value="FCD"/>
    <property type="match status" value="1"/>
</dbReference>
<evidence type="ECO:0000313" key="5">
    <source>
        <dbReference type="EMBL" id="NEA17308.1"/>
    </source>
</evidence>
<proteinExistence type="predicted"/>
<dbReference type="InterPro" id="IPR036390">
    <property type="entry name" value="WH_DNA-bd_sf"/>
</dbReference>
<dbReference type="SUPFAM" id="SSF48008">
    <property type="entry name" value="GntR ligand-binding domain-like"/>
    <property type="match status" value="1"/>
</dbReference>
<evidence type="ECO:0000313" key="6">
    <source>
        <dbReference type="Proteomes" id="UP000471293"/>
    </source>
</evidence>
<dbReference type="RefSeq" id="WP_164345871.1">
    <property type="nucleotide sequence ID" value="NZ_JAAGLQ010000363.1"/>
</dbReference>
<dbReference type="GO" id="GO:0003677">
    <property type="term" value="F:DNA binding"/>
    <property type="evidence" value="ECO:0007669"/>
    <property type="project" value="UniProtKB-KW"/>
</dbReference>
<sequence>MTDRLTGAAGRQYVTDAIRCALRSGDLVPGQRLVENDLAESYGATRGAVREALQDLAAEEIVEIVPRRGARVRTVSVEEAIQITECRSALEQLCARKAATRADEEQRAELRRIGADMRRAVADGAWDAYSALNQRLHELVIEASGQEVARRHLGRLNGPMVRFQFRLALWPGRPAQSLPQHLAIIDAVVSGDAPAAAKAAATHLDDVIEQLRSSAVSSPSQVPLRP</sequence>
<dbReference type="SMART" id="SM00895">
    <property type="entry name" value="FCD"/>
    <property type="match status" value="1"/>
</dbReference>
<dbReference type="Proteomes" id="UP000471293">
    <property type="component" value="Unassembled WGS sequence"/>
</dbReference>
<dbReference type="InterPro" id="IPR036388">
    <property type="entry name" value="WH-like_DNA-bd_sf"/>
</dbReference>
<organism evidence="5 6">
    <name type="scientific">Streptomyces halstedii</name>
    <dbReference type="NCBI Taxonomy" id="1944"/>
    <lineage>
        <taxon>Bacteria</taxon>
        <taxon>Bacillati</taxon>
        <taxon>Actinomycetota</taxon>
        <taxon>Actinomycetes</taxon>
        <taxon>Kitasatosporales</taxon>
        <taxon>Streptomycetaceae</taxon>
        <taxon>Streptomyces</taxon>
    </lineage>
</organism>
<dbReference type="InterPro" id="IPR008920">
    <property type="entry name" value="TF_FadR/GntR_C"/>
</dbReference>
<dbReference type="EMBL" id="JAAGLQ010000363">
    <property type="protein sequence ID" value="NEA17308.1"/>
    <property type="molecule type" value="Genomic_DNA"/>
</dbReference>
<dbReference type="SUPFAM" id="SSF46785">
    <property type="entry name" value="Winged helix' DNA-binding domain"/>
    <property type="match status" value="1"/>
</dbReference>
<reference evidence="5 6" key="1">
    <citation type="submission" date="2020-01" db="EMBL/GenBank/DDBJ databases">
        <title>Insect and environment-associated Actinomycetes.</title>
        <authorList>
            <person name="Currrie C."/>
            <person name="Chevrette M."/>
            <person name="Carlson C."/>
            <person name="Stubbendieck R."/>
            <person name="Wendt-Pienkowski E."/>
        </authorList>
    </citation>
    <scope>NUCLEOTIDE SEQUENCE [LARGE SCALE GENOMIC DNA]</scope>
    <source>
        <strain evidence="5 6">SID11342</strain>
    </source>
</reference>
<dbReference type="PANTHER" id="PTHR43537:SF5">
    <property type="entry name" value="UXU OPERON TRANSCRIPTIONAL REGULATOR"/>
    <property type="match status" value="1"/>
</dbReference>
<keyword evidence="1" id="KW-0805">Transcription regulation</keyword>
<dbReference type="InterPro" id="IPR011711">
    <property type="entry name" value="GntR_C"/>
</dbReference>
<dbReference type="AlphaFoldDB" id="A0A6N9U110"/>
<gene>
    <name evidence="5" type="ORF">G3I29_17670</name>
</gene>
<keyword evidence="3" id="KW-0804">Transcription</keyword>
<dbReference type="GO" id="GO:0003700">
    <property type="term" value="F:DNA-binding transcription factor activity"/>
    <property type="evidence" value="ECO:0007669"/>
    <property type="project" value="InterPro"/>
</dbReference>
<evidence type="ECO:0000256" key="2">
    <source>
        <dbReference type="ARBA" id="ARBA00023125"/>
    </source>
</evidence>
<dbReference type="PROSITE" id="PS50949">
    <property type="entry name" value="HTH_GNTR"/>
    <property type="match status" value="1"/>
</dbReference>
<comment type="caution">
    <text evidence="5">The sequence shown here is derived from an EMBL/GenBank/DDBJ whole genome shotgun (WGS) entry which is preliminary data.</text>
</comment>
<protein>
    <submittedName>
        <fullName evidence="5">GntR family transcriptional regulator</fullName>
    </submittedName>
</protein>
<dbReference type="Pfam" id="PF00392">
    <property type="entry name" value="GntR"/>
    <property type="match status" value="1"/>
</dbReference>
<feature type="domain" description="HTH gntR-type" evidence="4">
    <location>
        <begin position="8"/>
        <end position="75"/>
    </location>
</feature>
<keyword evidence="2" id="KW-0238">DNA-binding</keyword>
<dbReference type="CDD" id="cd07377">
    <property type="entry name" value="WHTH_GntR"/>
    <property type="match status" value="1"/>
</dbReference>
<dbReference type="Gene3D" id="1.20.120.530">
    <property type="entry name" value="GntR ligand-binding domain-like"/>
    <property type="match status" value="1"/>
</dbReference>
<accession>A0A6N9U110</accession>
<evidence type="ECO:0000259" key="4">
    <source>
        <dbReference type="PROSITE" id="PS50949"/>
    </source>
</evidence>
<dbReference type="InterPro" id="IPR000524">
    <property type="entry name" value="Tscrpt_reg_HTH_GntR"/>
</dbReference>
<dbReference type="SMART" id="SM00345">
    <property type="entry name" value="HTH_GNTR"/>
    <property type="match status" value="1"/>
</dbReference>
<name>A0A6N9U110_STRHA</name>